<evidence type="ECO:0000256" key="5">
    <source>
        <dbReference type="ARBA" id="ARBA00022741"/>
    </source>
</evidence>
<comment type="similarity">
    <text evidence="9">Belongs to the acetylglutamate kinase family. ArgB subfamily.</text>
</comment>
<accession>A0A5R9DYA0</accession>
<evidence type="ECO:0000256" key="8">
    <source>
        <dbReference type="ARBA" id="ARBA00048141"/>
    </source>
</evidence>
<evidence type="ECO:0000259" key="10">
    <source>
        <dbReference type="Pfam" id="PF00696"/>
    </source>
</evidence>
<feature type="binding site" evidence="9">
    <location>
        <position position="186"/>
    </location>
    <ligand>
        <name>substrate</name>
    </ligand>
</feature>
<evidence type="ECO:0000256" key="2">
    <source>
        <dbReference type="ARBA" id="ARBA00022571"/>
    </source>
</evidence>
<dbReference type="PANTHER" id="PTHR23342:SF0">
    <property type="entry name" value="N-ACETYLGLUTAMATE SYNTHASE, MITOCHONDRIAL"/>
    <property type="match status" value="1"/>
</dbReference>
<evidence type="ECO:0000256" key="7">
    <source>
        <dbReference type="ARBA" id="ARBA00022840"/>
    </source>
</evidence>
<comment type="function">
    <text evidence="9">Catalyzes the ATP-dependent phosphorylation of N-acetyl-L-glutamate.</text>
</comment>
<keyword evidence="6 9" id="KW-0418">Kinase</keyword>
<organism evidence="11 12">
    <name type="scientific">Ruoffia tabacinasalis</name>
    <dbReference type="NCBI Taxonomy" id="87458"/>
    <lineage>
        <taxon>Bacteria</taxon>
        <taxon>Bacillati</taxon>
        <taxon>Bacillota</taxon>
        <taxon>Bacilli</taxon>
        <taxon>Lactobacillales</taxon>
        <taxon>Aerococcaceae</taxon>
        <taxon>Ruoffia</taxon>
    </lineage>
</organism>
<dbReference type="CDD" id="cd04250">
    <property type="entry name" value="AAK_NAGK-C"/>
    <property type="match status" value="1"/>
</dbReference>
<dbReference type="GO" id="GO:0003991">
    <property type="term" value="F:acetylglutamate kinase activity"/>
    <property type="evidence" value="ECO:0007669"/>
    <property type="project" value="UniProtKB-UniRule"/>
</dbReference>
<dbReference type="GO" id="GO:0005524">
    <property type="term" value="F:ATP binding"/>
    <property type="evidence" value="ECO:0007669"/>
    <property type="project" value="UniProtKB-UniRule"/>
</dbReference>
<feature type="site" description="Transition state stabilizer" evidence="9">
    <location>
        <position position="28"/>
    </location>
</feature>
<dbReference type="InterPro" id="IPR037528">
    <property type="entry name" value="ArgB"/>
</dbReference>
<dbReference type="Gene3D" id="3.40.1160.10">
    <property type="entry name" value="Acetylglutamate kinase-like"/>
    <property type="match status" value="1"/>
</dbReference>
<sequence length="299" mass="32342">MNYTEKINVLIEALPYVNRFRKHIIVIKYGGNAMINADLRHSVMQDILMMKSVGMIPIVVHGGGPFISQMLDNLSIESHFVDGLRSTSEEAMKVAEMVLSGSVNNDIVRTFNHLGGNAIGLSGLDDHLITVTKKKVIDPDSETQVDLGYVGNVESVNTLLLTNLIQADYVPIISSVGIGSDGHSYNINADEVASAVAIALGASKLIFLTNTPGLLADSQDPDSLISKLSIDEANQLIENKVITEGMIPKINCCLEAITNGVDKVHIIDGRMSHSLLLELFFDMGIGTMLAHSNDDNKEV</sequence>
<dbReference type="HAMAP" id="MF_00082">
    <property type="entry name" value="ArgB"/>
    <property type="match status" value="1"/>
</dbReference>
<keyword evidence="3 9" id="KW-0028">Amino-acid biosynthesis</keyword>
<reference evidence="11 12" key="1">
    <citation type="submission" date="2019-05" db="EMBL/GenBank/DDBJ databases">
        <title>The metagenome of a microbial culture collection derived from dairy environment covers the genomic content of the human microbiome.</title>
        <authorList>
            <person name="Roder T."/>
            <person name="Wuthrich D."/>
            <person name="Sattari Z."/>
            <person name="Von Ah U."/>
            <person name="Bar C."/>
            <person name="Ronchi F."/>
            <person name="Macpherson A.J."/>
            <person name="Ganal-Vonarburg S.C."/>
            <person name="Bruggmann R."/>
            <person name="Vergeres G."/>
        </authorList>
    </citation>
    <scope>NUCLEOTIDE SEQUENCE [LARGE SCALE GENOMIC DNA]</scope>
    <source>
        <strain evidence="11 12">FAM 24227</strain>
    </source>
</reference>
<evidence type="ECO:0000313" key="11">
    <source>
        <dbReference type="EMBL" id="TLQ41783.1"/>
    </source>
</evidence>
<feature type="binding site" evidence="9">
    <location>
        <position position="85"/>
    </location>
    <ligand>
        <name>substrate</name>
    </ligand>
</feature>
<comment type="caution">
    <text evidence="11">The sequence shown here is derived from an EMBL/GenBank/DDBJ whole genome shotgun (WGS) entry which is preliminary data.</text>
</comment>
<proteinExistence type="inferred from homology"/>
<feature type="site" description="Transition state stabilizer" evidence="9">
    <location>
        <position position="249"/>
    </location>
</feature>
<dbReference type="EC" id="2.7.2.8" evidence="9"/>
<dbReference type="Pfam" id="PF00696">
    <property type="entry name" value="AA_kinase"/>
    <property type="match status" value="1"/>
</dbReference>
<dbReference type="EMBL" id="VBSP01000010">
    <property type="protein sequence ID" value="TLQ41783.1"/>
    <property type="molecule type" value="Genomic_DNA"/>
</dbReference>
<evidence type="ECO:0000256" key="1">
    <source>
        <dbReference type="ARBA" id="ARBA00004828"/>
    </source>
</evidence>
<dbReference type="GO" id="GO:0005737">
    <property type="term" value="C:cytoplasm"/>
    <property type="evidence" value="ECO:0007669"/>
    <property type="project" value="UniProtKB-SubCell"/>
</dbReference>
<feature type="binding site" evidence="9">
    <location>
        <begin position="63"/>
        <end position="64"/>
    </location>
    <ligand>
        <name>substrate</name>
    </ligand>
</feature>
<gene>
    <name evidence="9 11" type="primary">argB</name>
    <name evidence="11" type="ORF">FEZ33_04260</name>
</gene>
<dbReference type="NCBIfam" id="TIGR00761">
    <property type="entry name" value="argB"/>
    <property type="match status" value="1"/>
</dbReference>
<dbReference type="PIRSF" id="PIRSF000728">
    <property type="entry name" value="NAGK"/>
    <property type="match status" value="1"/>
</dbReference>
<dbReference type="OrthoDB" id="9803155at2"/>
<dbReference type="PANTHER" id="PTHR23342">
    <property type="entry name" value="N-ACETYLGLUTAMATE SYNTHASE"/>
    <property type="match status" value="1"/>
</dbReference>
<keyword evidence="7 9" id="KW-0067">ATP-binding</keyword>
<dbReference type="Proteomes" id="UP000306420">
    <property type="component" value="Unassembled WGS sequence"/>
</dbReference>
<dbReference type="UniPathway" id="UPA00068">
    <property type="reaction ID" value="UER00107"/>
</dbReference>
<feature type="domain" description="Aspartate/glutamate/uridylate kinase" evidence="10">
    <location>
        <begin position="24"/>
        <end position="268"/>
    </location>
</feature>
<dbReference type="RefSeq" id="WP_138404163.1">
    <property type="nucleotide sequence ID" value="NZ_VBSP01000010.1"/>
</dbReference>
<keyword evidence="9" id="KW-0963">Cytoplasm</keyword>
<dbReference type="SUPFAM" id="SSF53633">
    <property type="entry name" value="Carbamate kinase-like"/>
    <property type="match status" value="1"/>
</dbReference>
<dbReference type="FunFam" id="3.40.1160.10:FF:000004">
    <property type="entry name" value="Acetylglutamate kinase"/>
    <property type="match status" value="1"/>
</dbReference>
<dbReference type="InterPro" id="IPR001048">
    <property type="entry name" value="Asp/Glu/Uridylate_kinase"/>
</dbReference>
<keyword evidence="5 9" id="KW-0547">Nucleotide-binding</keyword>
<name>A0A5R9DYA0_9LACT</name>
<dbReference type="InterPro" id="IPR041727">
    <property type="entry name" value="NAGK-C"/>
</dbReference>
<evidence type="ECO:0000256" key="4">
    <source>
        <dbReference type="ARBA" id="ARBA00022679"/>
    </source>
</evidence>
<keyword evidence="4 9" id="KW-0808">Transferase</keyword>
<dbReference type="GO" id="GO:0042450">
    <property type="term" value="P:L-arginine biosynthetic process via ornithine"/>
    <property type="evidence" value="ECO:0007669"/>
    <property type="project" value="UniProtKB-UniRule"/>
</dbReference>
<protein>
    <recommendedName>
        <fullName evidence="9">Acetylglutamate kinase</fullName>
        <ecNumber evidence="9">2.7.2.8</ecNumber>
    </recommendedName>
    <alternativeName>
        <fullName evidence="9">N-acetyl-L-glutamate 5-phosphotransferase</fullName>
    </alternativeName>
    <alternativeName>
        <fullName evidence="9">NAG kinase</fullName>
        <shortName evidence="9">NAGK</shortName>
    </alternativeName>
</protein>
<dbReference type="AlphaFoldDB" id="A0A5R9DYA0"/>
<comment type="subcellular location">
    <subcellularLocation>
        <location evidence="9">Cytoplasm</location>
    </subcellularLocation>
</comment>
<comment type="pathway">
    <text evidence="1 9">Amino-acid biosynthesis; L-arginine biosynthesis; N(2)-acetyl-L-ornithine from L-glutamate: step 2/4.</text>
</comment>
<dbReference type="InterPro" id="IPR004662">
    <property type="entry name" value="AcgluKinase_fam"/>
</dbReference>
<keyword evidence="2 9" id="KW-0055">Arginine biosynthesis</keyword>
<comment type="catalytic activity">
    <reaction evidence="8 9">
        <text>N-acetyl-L-glutamate + ATP = N-acetyl-L-glutamyl 5-phosphate + ADP</text>
        <dbReference type="Rhea" id="RHEA:14629"/>
        <dbReference type="ChEBI" id="CHEBI:30616"/>
        <dbReference type="ChEBI" id="CHEBI:44337"/>
        <dbReference type="ChEBI" id="CHEBI:57936"/>
        <dbReference type="ChEBI" id="CHEBI:456216"/>
        <dbReference type="EC" id="2.7.2.8"/>
    </reaction>
</comment>
<evidence type="ECO:0000313" key="12">
    <source>
        <dbReference type="Proteomes" id="UP000306420"/>
    </source>
</evidence>
<evidence type="ECO:0000256" key="3">
    <source>
        <dbReference type="ARBA" id="ARBA00022605"/>
    </source>
</evidence>
<evidence type="ECO:0000256" key="9">
    <source>
        <dbReference type="HAMAP-Rule" id="MF_00082"/>
    </source>
</evidence>
<evidence type="ECO:0000256" key="6">
    <source>
        <dbReference type="ARBA" id="ARBA00022777"/>
    </source>
</evidence>
<dbReference type="InterPro" id="IPR036393">
    <property type="entry name" value="AceGlu_kinase-like_sf"/>
</dbReference>